<feature type="region of interest" description="Disordered" evidence="7">
    <location>
        <begin position="93"/>
        <end position="124"/>
    </location>
</feature>
<comment type="catalytic activity">
    <reaction evidence="6">
        <text>Endonucleolytic cleavage at apurinic or apyrimidinic sites to products with a 5'-phosphate.</text>
        <dbReference type="EC" id="3.1.21.7"/>
    </reaction>
</comment>
<keyword evidence="6" id="KW-0234">DNA repair</keyword>
<proteinExistence type="inferred from homology"/>
<evidence type="ECO:0000313" key="8">
    <source>
        <dbReference type="EMBL" id="MCO1658382.1"/>
    </source>
</evidence>
<feature type="binding site" evidence="6">
    <location>
        <position position="231"/>
    </location>
    <ligand>
        <name>Mg(2+)</name>
        <dbReference type="ChEBI" id="CHEBI:18420"/>
    </ligand>
</feature>
<keyword evidence="6" id="KW-0479">Metal-binding</keyword>
<dbReference type="EMBL" id="JAGSOV010000054">
    <property type="protein sequence ID" value="MCO1658382.1"/>
    <property type="molecule type" value="Genomic_DNA"/>
</dbReference>
<evidence type="ECO:0000256" key="3">
    <source>
        <dbReference type="ARBA" id="ARBA00022722"/>
    </source>
</evidence>
<keyword evidence="6" id="KW-0227">DNA damage</keyword>
<feature type="compositionally biased region" description="Low complexity" evidence="7">
    <location>
        <begin position="14"/>
        <end position="27"/>
    </location>
</feature>
<dbReference type="CDD" id="cd06559">
    <property type="entry name" value="Endonuclease_V"/>
    <property type="match status" value="1"/>
</dbReference>
<keyword evidence="4 6" id="KW-0255">Endonuclease</keyword>
<evidence type="ECO:0000256" key="4">
    <source>
        <dbReference type="ARBA" id="ARBA00022759"/>
    </source>
</evidence>
<comment type="subcellular location">
    <subcellularLocation>
        <location evidence="1 6">Cytoplasm</location>
    </subcellularLocation>
</comment>
<dbReference type="EC" id="3.1.21.7" evidence="6"/>
<evidence type="ECO:0000313" key="9">
    <source>
        <dbReference type="Proteomes" id="UP001165283"/>
    </source>
</evidence>
<dbReference type="Pfam" id="PF04493">
    <property type="entry name" value="Endonuclease_5"/>
    <property type="match status" value="1"/>
</dbReference>
<dbReference type="PANTHER" id="PTHR28511:SF1">
    <property type="entry name" value="ENDONUCLEASE V"/>
    <property type="match status" value="1"/>
</dbReference>
<dbReference type="InterPro" id="IPR007581">
    <property type="entry name" value="Endonuclease-V"/>
</dbReference>
<dbReference type="Proteomes" id="UP001165283">
    <property type="component" value="Unassembled WGS sequence"/>
</dbReference>
<keyword evidence="6" id="KW-0460">Magnesium</keyword>
<evidence type="ECO:0000256" key="5">
    <source>
        <dbReference type="ARBA" id="ARBA00022801"/>
    </source>
</evidence>
<dbReference type="PANTHER" id="PTHR28511">
    <property type="entry name" value="ENDONUCLEASE V"/>
    <property type="match status" value="1"/>
</dbReference>
<comment type="cofactor">
    <cofactor evidence="6">
        <name>Mg(2+)</name>
        <dbReference type="ChEBI" id="CHEBI:18420"/>
    </cofactor>
</comment>
<feature type="binding site" evidence="6">
    <location>
        <position position="163"/>
    </location>
    <ligand>
        <name>Mg(2+)</name>
        <dbReference type="ChEBI" id="CHEBI:18420"/>
    </ligand>
</feature>
<evidence type="ECO:0000256" key="6">
    <source>
        <dbReference type="HAMAP-Rule" id="MF_00801"/>
    </source>
</evidence>
<reference evidence="8" key="1">
    <citation type="submission" date="2021-04" db="EMBL/GenBank/DDBJ databases">
        <title>Pseudonocardia sp. nov., isolated from sandy soil of mangrove forest.</title>
        <authorList>
            <person name="Zan Z."/>
            <person name="Huang R."/>
            <person name="Liu W."/>
        </authorList>
    </citation>
    <scope>NUCLEOTIDE SEQUENCE</scope>
    <source>
        <strain evidence="8">S2-4</strain>
    </source>
</reference>
<keyword evidence="2 6" id="KW-0963">Cytoplasm</keyword>
<gene>
    <name evidence="6" type="primary">nfi</name>
    <name evidence="8" type="ORF">KDL28_25280</name>
</gene>
<evidence type="ECO:0000256" key="2">
    <source>
        <dbReference type="ARBA" id="ARBA00022490"/>
    </source>
</evidence>
<keyword evidence="3 6" id="KW-0540">Nuclease</keyword>
<protein>
    <recommendedName>
        <fullName evidence="6">Endonuclease V</fullName>
        <ecNumber evidence="6">3.1.21.7</ecNumber>
    </recommendedName>
    <alternativeName>
        <fullName evidence="6">Deoxyinosine 3'endonuclease</fullName>
    </alternativeName>
    <alternativeName>
        <fullName evidence="6">Deoxyribonuclease V</fullName>
        <shortName evidence="6">DNase V</shortName>
    </alternativeName>
</protein>
<feature type="region of interest" description="Disordered" evidence="7">
    <location>
        <begin position="1"/>
        <end position="69"/>
    </location>
</feature>
<comment type="function">
    <text evidence="6">DNA repair enzyme involved in the repair of deaminated bases. Selectively cleaves double-stranded DNA at the second phosphodiester bond 3' to a deoxyinosine leaving behind the intact lesion on the nicked DNA.</text>
</comment>
<comment type="similarity">
    <text evidence="6">Belongs to the endonuclease V family.</text>
</comment>
<name>A0ABT1A5T2_9PSEU</name>
<keyword evidence="9" id="KW-1185">Reference proteome</keyword>
<dbReference type="HAMAP" id="MF_00801">
    <property type="entry name" value="Endonuclease_5"/>
    <property type="match status" value="1"/>
</dbReference>
<organism evidence="8 9">
    <name type="scientific">Pseudonocardia humida</name>
    <dbReference type="NCBI Taxonomy" id="2800819"/>
    <lineage>
        <taxon>Bacteria</taxon>
        <taxon>Bacillati</taxon>
        <taxon>Actinomycetota</taxon>
        <taxon>Actinomycetes</taxon>
        <taxon>Pseudonocardiales</taxon>
        <taxon>Pseudonocardiaceae</taxon>
        <taxon>Pseudonocardia</taxon>
    </lineage>
</organism>
<sequence>MGGVGRCSGHRPDPAVADAGAAHAQPPLRHRRARGWRAEGAGPATAHGPARGPAIDRGVHRTGCGPALGRRARVDGRRLHRADRDAARAELRSWPTPPGVRRGGRATRPSGPVARSGGQDRRVERWREPATVAEAEVVQREIAARVEIPTGPVPPPRRVAGLDISYRKDSDLVAAAAVVVDVGTLEAVEEVVVDGEVGFPYVPGLLAFREIPMLLRVLDALRTPVDLLLCDGQGLAHPRRCGVACHLGVVTGLPAVGCAKNHLVGEHDEPGPARGERAALVEGGDVLGCVLRTQDGVRPVYVSPGHRIGVDQACDVVLGLCTEFRLPDPVRRADHISRRALK</sequence>
<accession>A0ABT1A5T2</accession>
<keyword evidence="5 6" id="KW-0378">Hydrolase</keyword>
<feature type="site" description="Interaction with target DNA" evidence="6">
    <location>
        <position position="201"/>
    </location>
</feature>
<comment type="caution">
    <text evidence="8">The sequence shown here is derived from an EMBL/GenBank/DDBJ whole genome shotgun (WGS) entry which is preliminary data.</text>
</comment>
<evidence type="ECO:0000256" key="1">
    <source>
        <dbReference type="ARBA" id="ARBA00004496"/>
    </source>
</evidence>
<dbReference type="Gene3D" id="3.30.2170.10">
    <property type="entry name" value="archaeoglobus fulgidus dsm 4304 superfamily"/>
    <property type="match status" value="1"/>
</dbReference>
<evidence type="ECO:0000256" key="7">
    <source>
        <dbReference type="SAM" id="MobiDB-lite"/>
    </source>
</evidence>
<dbReference type="GO" id="GO:0004519">
    <property type="term" value="F:endonuclease activity"/>
    <property type="evidence" value="ECO:0007669"/>
    <property type="project" value="UniProtKB-KW"/>
</dbReference>